<dbReference type="Proteomes" id="UP000309550">
    <property type="component" value="Unassembled WGS sequence"/>
</dbReference>
<evidence type="ECO:0000313" key="13">
    <source>
        <dbReference type="Proteomes" id="UP000309550"/>
    </source>
</evidence>
<keyword evidence="8 11" id="KW-1133">Transmembrane helix</keyword>
<dbReference type="RefSeq" id="WP_138662336.1">
    <property type="nucleotide sequence ID" value="NZ_VANS01000002.1"/>
</dbReference>
<evidence type="ECO:0000256" key="2">
    <source>
        <dbReference type="ARBA" id="ARBA00009765"/>
    </source>
</evidence>
<evidence type="ECO:0000256" key="9">
    <source>
        <dbReference type="ARBA" id="ARBA00023065"/>
    </source>
</evidence>
<feature type="transmembrane region" description="Helical" evidence="11">
    <location>
        <begin position="287"/>
        <end position="310"/>
    </location>
</feature>
<evidence type="ECO:0000256" key="10">
    <source>
        <dbReference type="ARBA" id="ARBA00023136"/>
    </source>
</evidence>
<dbReference type="EMBL" id="VANS01000002">
    <property type="protein sequence ID" value="TMM52795.1"/>
    <property type="molecule type" value="Genomic_DNA"/>
</dbReference>
<name>A0A5S3PFG9_9RHOB</name>
<gene>
    <name evidence="12" type="ORF">FDT80_11085</name>
</gene>
<dbReference type="PANTHER" id="PTHR46494:SF3">
    <property type="entry name" value="ZINC TRANSPORT PROTEIN ZNTB"/>
    <property type="match status" value="1"/>
</dbReference>
<dbReference type="SUPFAM" id="SSF143865">
    <property type="entry name" value="CorA soluble domain-like"/>
    <property type="match status" value="1"/>
</dbReference>
<evidence type="ECO:0000256" key="6">
    <source>
        <dbReference type="ARBA" id="ARBA00022692"/>
    </source>
</evidence>
<evidence type="ECO:0000256" key="1">
    <source>
        <dbReference type="ARBA" id="ARBA00004651"/>
    </source>
</evidence>
<dbReference type="Gene3D" id="3.30.460.20">
    <property type="entry name" value="CorA soluble domain-like"/>
    <property type="match status" value="1"/>
</dbReference>
<accession>A0A5S3PFG9</accession>
<evidence type="ECO:0000256" key="7">
    <source>
        <dbReference type="ARBA" id="ARBA00022833"/>
    </source>
</evidence>
<dbReference type="GO" id="GO:0000287">
    <property type="term" value="F:magnesium ion binding"/>
    <property type="evidence" value="ECO:0007669"/>
    <property type="project" value="TreeGrafter"/>
</dbReference>
<evidence type="ECO:0000256" key="3">
    <source>
        <dbReference type="ARBA" id="ARBA00022448"/>
    </source>
</evidence>
<evidence type="ECO:0000313" key="12">
    <source>
        <dbReference type="EMBL" id="TMM52795.1"/>
    </source>
</evidence>
<keyword evidence="7" id="KW-0862">Zinc</keyword>
<keyword evidence="9" id="KW-0406">Ion transport</keyword>
<keyword evidence="3" id="KW-0813">Transport</keyword>
<dbReference type="InterPro" id="IPR045863">
    <property type="entry name" value="CorA_TM1_TM2"/>
</dbReference>
<evidence type="ECO:0000256" key="4">
    <source>
        <dbReference type="ARBA" id="ARBA00022475"/>
    </source>
</evidence>
<dbReference type="Gene3D" id="1.20.58.340">
    <property type="entry name" value="Magnesium transport protein CorA, transmembrane region"/>
    <property type="match status" value="2"/>
</dbReference>
<keyword evidence="4" id="KW-1003">Cell membrane</keyword>
<dbReference type="Pfam" id="PF01544">
    <property type="entry name" value="CorA"/>
    <property type="match status" value="1"/>
</dbReference>
<evidence type="ECO:0000256" key="11">
    <source>
        <dbReference type="SAM" id="Phobius"/>
    </source>
</evidence>
<dbReference type="GO" id="GO:0015095">
    <property type="term" value="F:magnesium ion transmembrane transporter activity"/>
    <property type="evidence" value="ECO:0007669"/>
    <property type="project" value="TreeGrafter"/>
</dbReference>
<dbReference type="CDD" id="cd12833">
    <property type="entry name" value="ZntB-like_1"/>
    <property type="match status" value="1"/>
</dbReference>
<dbReference type="OrthoDB" id="9803484at2"/>
<keyword evidence="6 11" id="KW-0812">Transmembrane</keyword>
<proteinExistence type="inferred from homology"/>
<dbReference type="GO" id="GO:0015087">
    <property type="term" value="F:cobalt ion transmembrane transporter activity"/>
    <property type="evidence" value="ECO:0007669"/>
    <property type="project" value="TreeGrafter"/>
</dbReference>
<dbReference type="GO" id="GO:0005886">
    <property type="term" value="C:plasma membrane"/>
    <property type="evidence" value="ECO:0007669"/>
    <property type="project" value="UniProtKB-SubCell"/>
</dbReference>
<evidence type="ECO:0000256" key="8">
    <source>
        <dbReference type="ARBA" id="ARBA00022989"/>
    </source>
</evidence>
<dbReference type="InterPro" id="IPR002523">
    <property type="entry name" value="MgTranspt_CorA/ZnTranspt_ZntB"/>
</dbReference>
<keyword evidence="13" id="KW-1185">Reference proteome</keyword>
<sequence length="313" mass="35033">MPICVFDIYPDGSTTVPEDTALTGPGVYRWWHYDLSEPSLRDWAYASLPDIPAGALMQPETRPRCDRFDDGLILNLRGINLNVGQPADQMVSVRMWVSQGVVITVRMRRVFAIDDIRRAAEKNKAPPTVAAFLDTLIIRLTDRVQEKVLEIARITEDFELDLEDASTPPPADLPETRRSVIRLLRYLEPQSDALIRLAAIDLPLIPEQDALRLRELANRTILVVEELDSLRHRMSAVQDAHETASNTRLARNGYVLSVVAAIFLPLGFLTGLFGVNIAGMPGTDWPLAFAVLCISMVVLAAVLLGVMRWLRWL</sequence>
<organism evidence="12 13">
    <name type="scientific">Sulfitobacter sabulilitoris</name>
    <dbReference type="NCBI Taxonomy" id="2562655"/>
    <lineage>
        <taxon>Bacteria</taxon>
        <taxon>Pseudomonadati</taxon>
        <taxon>Pseudomonadota</taxon>
        <taxon>Alphaproteobacteria</taxon>
        <taxon>Rhodobacterales</taxon>
        <taxon>Roseobacteraceae</taxon>
        <taxon>Sulfitobacter</taxon>
    </lineage>
</organism>
<dbReference type="GO" id="GO:0050897">
    <property type="term" value="F:cobalt ion binding"/>
    <property type="evidence" value="ECO:0007669"/>
    <property type="project" value="TreeGrafter"/>
</dbReference>
<dbReference type="AlphaFoldDB" id="A0A5S3PFG9"/>
<dbReference type="PANTHER" id="PTHR46494">
    <property type="entry name" value="CORA FAMILY METAL ION TRANSPORTER (EUROFUNG)"/>
    <property type="match status" value="1"/>
</dbReference>
<dbReference type="InterPro" id="IPR045861">
    <property type="entry name" value="CorA_cytoplasmic_dom"/>
</dbReference>
<comment type="subcellular location">
    <subcellularLocation>
        <location evidence="1">Cell membrane</location>
        <topology evidence="1">Multi-pass membrane protein</topology>
    </subcellularLocation>
</comment>
<keyword evidence="5" id="KW-0997">Cell inner membrane</keyword>
<evidence type="ECO:0000256" key="5">
    <source>
        <dbReference type="ARBA" id="ARBA00022519"/>
    </source>
</evidence>
<reference evidence="12 13" key="1">
    <citation type="submission" date="2019-05" db="EMBL/GenBank/DDBJ databases">
        <title>Sulfitobacter sabulilitoris sp. nov., isolated from a marine sand.</title>
        <authorList>
            <person name="Yoon J.-H."/>
        </authorList>
    </citation>
    <scope>NUCLEOTIDE SEQUENCE [LARGE SCALE GENOMIC DNA]</scope>
    <source>
        <strain evidence="12 13">HSMS-29</strain>
    </source>
</reference>
<dbReference type="SUPFAM" id="SSF144083">
    <property type="entry name" value="Magnesium transport protein CorA, transmembrane region"/>
    <property type="match status" value="1"/>
</dbReference>
<comment type="caution">
    <text evidence="12">The sequence shown here is derived from an EMBL/GenBank/DDBJ whole genome shotgun (WGS) entry which is preliminary data.</text>
</comment>
<comment type="similarity">
    <text evidence="2">Belongs to the CorA metal ion transporter (MIT) (TC 1.A.35) family.</text>
</comment>
<protein>
    <submittedName>
        <fullName evidence="12">Zinc transporter ZntB</fullName>
    </submittedName>
</protein>
<keyword evidence="10 11" id="KW-0472">Membrane</keyword>
<feature type="transmembrane region" description="Helical" evidence="11">
    <location>
        <begin position="254"/>
        <end position="275"/>
    </location>
</feature>